<accession>A0A7W5H174</accession>
<dbReference type="Proteomes" id="UP000544222">
    <property type="component" value="Unassembled WGS sequence"/>
</dbReference>
<dbReference type="InterPro" id="IPR033913">
    <property type="entry name" value="MTH1175_dom"/>
</dbReference>
<dbReference type="Pfam" id="PF02579">
    <property type="entry name" value="Nitro_FeMo-Co"/>
    <property type="match status" value="2"/>
</dbReference>
<dbReference type="Gene3D" id="3.30.420.130">
    <property type="entry name" value="Dinitrogenase iron-molybdenum cofactor biosynthesis domain"/>
    <property type="match status" value="2"/>
</dbReference>
<evidence type="ECO:0000259" key="1">
    <source>
        <dbReference type="Pfam" id="PF02579"/>
    </source>
</evidence>
<organism evidence="2 3">
    <name type="scientific">Microbacter margulisiae</name>
    <dbReference type="NCBI Taxonomy" id="1350067"/>
    <lineage>
        <taxon>Bacteria</taxon>
        <taxon>Pseudomonadati</taxon>
        <taxon>Bacteroidota</taxon>
        <taxon>Bacteroidia</taxon>
        <taxon>Bacteroidales</taxon>
        <taxon>Porphyromonadaceae</taxon>
        <taxon>Microbacter</taxon>
    </lineage>
</organism>
<proteinExistence type="predicted"/>
<feature type="domain" description="Dinitrogenase iron-molybdenum cofactor biosynthesis" evidence="1">
    <location>
        <begin position="13"/>
        <end position="102"/>
    </location>
</feature>
<feature type="domain" description="Dinitrogenase iron-molybdenum cofactor biosynthesis" evidence="1">
    <location>
        <begin position="140"/>
        <end position="223"/>
    </location>
</feature>
<name>A0A7W5H174_9PORP</name>
<dbReference type="PANTHER" id="PTHR42983">
    <property type="entry name" value="DINITROGENASE IRON-MOLYBDENUM COFACTOR PROTEIN-RELATED"/>
    <property type="match status" value="1"/>
</dbReference>
<evidence type="ECO:0000313" key="3">
    <source>
        <dbReference type="Proteomes" id="UP000544222"/>
    </source>
</evidence>
<gene>
    <name evidence="2" type="ORF">FHX64_000225</name>
</gene>
<comment type="caution">
    <text evidence="2">The sequence shown here is derived from an EMBL/GenBank/DDBJ whole genome shotgun (WGS) entry which is preliminary data.</text>
</comment>
<dbReference type="CDD" id="cd00851">
    <property type="entry name" value="MTH1175"/>
    <property type="match status" value="1"/>
</dbReference>
<sequence length="242" mass="26839">MKIAITALKNSLDSPVDTHFGRAAYFVIYDKELKSIEFLPNQFLSMDEGAGAAAMQFLAEHGVSQVISGEIGQKIKALIDSLRIQMIILKDNTKTIHEIIDLLDNNHEKAAEVNVTEYNQTANFNKNKTMKKRIAIPLENGRLCQHFGHCQQFSIIDIDENSQVGNEERITPPEHQPGLYPAWVAQHGVTDVIAGGMGQKAIDLFHQQKINVFVGAEMKEPKALAADFATNTLHAGANYCDH</sequence>
<dbReference type="EMBL" id="JACHYB010000001">
    <property type="protein sequence ID" value="MBB3186062.1"/>
    <property type="molecule type" value="Genomic_DNA"/>
</dbReference>
<keyword evidence="3" id="KW-1185">Reference proteome</keyword>
<reference evidence="2 3" key="1">
    <citation type="submission" date="2020-08" db="EMBL/GenBank/DDBJ databases">
        <title>Genomic Encyclopedia of Type Strains, Phase IV (KMG-IV): sequencing the most valuable type-strain genomes for metagenomic binning, comparative biology and taxonomic classification.</title>
        <authorList>
            <person name="Goeker M."/>
        </authorList>
    </citation>
    <scope>NUCLEOTIDE SEQUENCE [LARGE SCALE GENOMIC DNA]</scope>
    <source>
        <strain evidence="2 3">DSM 27471</strain>
    </source>
</reference>
<dbReference type="PANTHER" id="PTHR42983:SF1">
    <property type="entry name" value="IRON-MOLYBDENUM PROTEIN"/>
    <property type="match status" value="1"/>
</dbReference>
<dbReference type="AlphaFoldDB" id="A0A7W5H174"/>
<dbReference type="InterPro" id="IPR003731">
    <property type="entry name" value="Di-Nase_FeMo-co_biosynth"/>
</dbReference>
<dbReference type="InterPro" id="IPR036105">
    <property type="entry name" value="DiNase_FeMo-co_biosyn_sf"/>
</dbReference>
<dbReference type="SUPFAM" id="SSF53146">
    <property type="entry name" value="Nitrogenase accessory factor-like"/>
    <property type="match status" value="2"/>
</dbReference>
<protein>
    <submittedName>
        <fullName evidence="2">Putative Fe-Mo cluster-binding NifX family protein</fullName>
    </submittedName>
</protein>
<dbReference type="RefSeq" id="WP_183411992.1">
    <property type="nucleotide sequence ID" value="NZ_JACHYB010000001.1"/>
</dbReference>
<evidence type="ECO:0000313" key="2">
    <source>
        <dbReference type="EMBL" id="MBB3186062.1"/>
    </source>
</evidence>